<name>A0A3P7N386_CYLGO</name>
<sequence length="156" mass="18206">MCYLDYKKFEATLVFGESSPKYCKKLRRPIDVYINNWAQWVFQFPVVTPTGQVQIKFCCSCAKYVREYPKIPSWTYDRAAVIKSDTDDALENLYERISDKVLKMGHEMNNGTILFACYVKRRVRHCLFGNRMEIVCIFKKIPAVGGRLTKPLIKAE</sequence>
<evidence type="ECO:0000313" key="2">
    <source>
        <dbReference type="Proteomes" id="UP000271889"/>
    </source>
</evidence>
<gene>
    <name evidence="1" type="ORF">CGOC_LOCUS11327</name>
</gene>
<dbReference type="AlphaFoldDB" id="A0A3P7N386"/>
<accession>A0A3P7N386</accession>
<proteinExistence type="predicted"/>
<dbReference type="Proteomes" id="UP000271889">
    <property type="component" value="Unassembled WGS sequence"/>
</dbReference>
<keyword evidence="2" id="KW-1185">Reference proteome</keyword>
<protein>
    <submittedName>
        <fullName evidence="1">Uncharacterized protein</fullName>
    </submittedName>
</protein>
<reference evidence="1 2" key="1">
    <citation type="submission" date="2018-11" db="EMBL/GenBank/DDBJ databases">
        <authorList>
            <consortium name="Pathogen Informatics"/>
        </authorList>
    </citation>
    <scope>NUCLEOTIDE SEQUENCE [LARGE SCALE GENOMIC DNA]</scope>
</reference>
<evidence type="ECO:0000313" key="1">
    <source>
        <dbReference type="EMBL" id="VDN29688.1"/>
    </source>
</evidence>
<organism evidence="1 2">
    <name type="scientific">Cylicostephanus goldi</name>
    <name type="common">Nematode worm</name>
    <dbReference type="NCBI Taxonomy" id="71465"/>
    <lineage>
        <taxon>Eukaryota</taxon>
        <taxon>Metazoa</taxon>
        <taxon>Ecdysozoa</taxon>
        <taxon>Nematoda</taxon>
        <taxon>Chromadorea</taxon>
        <taxon>Rhabditida</taxon>
        <taxon>Rhabditina</taxon>
        <taxon>Rhabditomorpha</taxon>
        <taxon>Strongyloidea</taxon>
        <taxon>Strongylidae</taxon>
        <taxon>Cylicostephanus</taxon>
    </lineage>
</organism>
<dbReference type="EMBL" id="UYRV01115800">
    <property type="protein sequence ID" value="VDN29688.1"/>
    <property type="molecule type" value="Genomic_DNA"/>
</dbReference>